<evidence type="ECO:0000256" key="5">
    <source>
        <dbReference type="ARBA" id="ARBA00013198"/>
    </source>
</evidence>
<evidence type="ECO:0000256" key="6">
    <source>
        <dbReference type="ARBA" id="ARBA00020337"/>
    </source>
</evidence>
<dbReference type="RefSeq" id="WP_108431471.1">
    <property type="nucleotide sequence ID" value="NZ_CP026947.1"/>
</dbReference>
<name>A0A2U1T8D9_9CORY</name>
<dbReference type="InterPro" id="IPR037171">
    <property type="entry name" value="NagB/RpiA_transferase-like"/>
</dbReference>
<proteinExistence type="inferred from homology"/>
<organism evidence="9 10">
    <name type="scientific">Corynebacterium yudongzhengii</name>
    <dbReference type="NCBI Taxonomy" id="2080740"/>
    <lineage>
        <taxon>Bacteria</taxon>
        <taxon>Bacillati</taxon>
        <taxon>Actinomycetota</taxon>
        <taxon>Actinomycetes</taxon>
        <taxon>Mycobacteriales</taxon>
        <taxon>Corynebacteriaceae</taxon>
        <taxon>Corynebacterium</taxon>
    </lineage>
</organism>
<dbReference type="CDD" id="cd01400">
    <property type="entry name" value="6PGL"/>
    <property type="match status" value="1"/>
</dbReference>
<dbReference type="InterPro" id="IPR005900">
    <property type="entry name" value="6-phosphogluconolactonase_DevB"/>
</dbReference>
<dbReference type="Proteomes" id="UP000244989">
    <property type="component" value="Unassembled WGS sequence"/>
</dbReference>
<comment type="caution">
    <text evidence="9">The sequence shown here is derived from an EMBL/GenBank/DDBJ whole genome shotgun (WGS) entry which is preliminary data.</text>
</comment>
<dbReference type="NCBIfam" id="TIGR01198">
    <property type="entry name" value="pgl"/>
    <property type="match status" value="1"/>
</dbReference>
<sequence length="235" mass="25380">MVSVARCTDTADLTTRVAERFVSVVSDLQAAGRTPRVVLTGGGAGIETLRKIASLAERIDWENIHVFFGDERNVPVSHPESNEGQAREALLDGVGIPEKRIHGYHLGELGMEEAVATYRQLLAEHAPEGFDIHLLGMGPEGHINTLFPDTDAVRERDELVVAEYHSPKPPAERVTLTLPAVNSAERVWLLVSGAAKAEAAGHILRESDPVGWPAAGARGRQETVLYVTEDAAAEL</sequence>
<evidence type="ECO:0000256" key="7">
    <source>
        <dbReference type="RuleBase" id="RU365095"/>
    </source>
</evidence>
<dbReference type="PANTHER" id="PTHR11054:SF0">
    <property type="entry name" value="6-PHOSPHOGLUCONOLACTONASE"/>
    <property type="match status" value="1"/>
</dbReference>
<dbReference type="AlphaFoldDB" id="A0A2U1T8D9"/>
<evidence type="ECO:0000313" key="9">
    <source>
        <dbReference type="EMBL" id="PWC02249.1"/>
    </source>
</evidence>
<dbReference type="UniPathway" id="UPA00115">
    <property type="reaction ID" value="UER00409"/>
</dbReference>
<dbReference type="GO" id="GO:0017057">
    <property type="term" value="F:6-phosphogluconolactonase activity"/>
    <property type="evidence" value="ECO:0007669"/>
    <property type="project" value="UniProtKB-UniRule"/>
</dbReference>
<reference evidence="10" key="1">
    <citation type="submission" date="2018-04" db="EMBL/GenBank/DDBJ databases">
        <authorList>
            <person name="Liu S."/>
            <person name="Wang Z."/>
            <person name="Li J."/>
        </authorList>
    </citation>
    <scope>NUCLEOTIDE SEQUENCE [LARGE SCALE GENOMIC DNA]</scope>
    <source>
        <strain evidence="10">2189</strain>
    </source>
</reference>
<dbReference type="KEGG" id="cyz:C3B44_05365"/>
<evidence type="ECO:0000259" key="8">
    <source>
        <dbReference type="Pfam" id="PF01182"/>
    </source>
</evidence>
<feature type="domain" description="Glucosamine/galactosamine-6-phosphate isomerase" evidence="8">
    <location>
        <begin position="9"/>
        <end position="223"/>
    </location>
</feature>
<dbReference type="InterPro" id="IPR006148">
    <property type="entry name" value="Glc/Gal-6P_isomerase"/>
</dbReference>
<dbReference type="Pfam" id="PF01182">
    <property type="entry name" value="Glucosamine_iso"/>
    <property type="match status" value="1"/>
</dbReference>
<accession>A0A2U1T8D9</accession>
<evidence type="ECO:0000256" key="3">
    <source>
        <dbReference type="ARBA" id="ARBA00004961"/>
    </source>
</evidence>
<dbReference type="EC" id="3.1.1.31" evidence="5 7"/>
<comment type="catalytic activity">
    <reaction evidence="1 7">
        <text>6-phospho-D-glucono-1,5-lactone + H2O = 6-phospho-D-gluconate + H(+)</text>
        <dbReference type="Rhea" id="RHEA:12556"/>
        <dbReference type="ChEBI" id="CHEBI:15377"/>
        <dbReference type="ChEBI" id="CHEBI:15378"/>
        <dbReference type="ChEBI" id="CHEBI:57955"/>
        <dbReference type="ChEBI" id="CHEBI:58759"/>
        <dbReference type="EC" id="3.1.1.31"/>
    </reaction>
</comment>
<evidence type="ECO:0000256" key="1">
    <source>
        <dbReference type="ARBA" id="ARBA00000832"/>
    </source>
</evidence>
<evidence type="ECO:0000256" key="2">
    <source>
        <dbReference type="ARBA" id="ARBA00002681"/>
    </source>
</evidence>
<dbReference type="InterPro" id="IPR039104">
    <property type="entry name" value="6PGL"/>
</dbReference>
<dbReference type="SUPFAM" id="SSF100950">
    <property type="entry name" value="NagB/RpiA/CoA transferase-like"/>
    <property type="match status" value="1"/>
</dbReference>
<dbReference type="OrthoDB" id="9810967at2"/>
<comment type="pathway">
    <text evidence="3 7">Carbohydrate degradation; pentose phosphate pathway; D-ribulose 5-phosphate from D-glucose 6-phosphate (oxidative stage): step 2/3.</text>
</comment>
<keyword evidence="7" id="KW-0378">Hydrolase</keyword>
<dbReference type="GO" id="GO:0006098">
    <property type="term" value="P:pentose-phosphate shunt"/>
    <property type="evidence" value="ECO:0007669"/>
    <property type="project" value="UniProtKB-UniPathway"/>
</dbReference>
<dbReference type="EMBL" id="QEEZ01000004">
    <property type="protein sequence ID" value="PWC02249.1"/>
    <property type="molecule type" value="Genomic_DNA"/>
</dbReference>
<dbReference type="PANTHER" id="PTHR11054">
    <property type="entry name" value="6-PHOSPHOGLUCONOLACTONASE"/>
    <property type="match status" value="1"/>
</dbReference>
<dbReference type="GO" id="GO:0005975">
    <property type="term" value="P:carbohydrate metabolic process"/>
    <property type="evidence" value="ECO:0007669"/>
    <property type="project" value="UniProtKB-UniRule"/>
</dbReference>
<gene>
    <name evidence="7 9" type="primary">pgl</name>
    <name evidence="9" type="ORF">DF222_02585</name>
</gene>
<keyword evidence="10" id="KW-1185">Reference proteome</keyword>
<evidence type="ECO:0000313" key="10">
    <source>
        <dbReference type="Proteomes" id="UP000244989"/>
    </source>
</evidence>
<comment type="function">
    <text evidence="2 7">Hydrolysis of 6-phosphogluconolactone to 6-phosphogluconate.</text>
</comment>
<comment type="similarity">
    <text evidence="4 7">Belongs to the glucosamine/galactosamine-6-phosphate isomerase family. 6-phosphogluconolactonase subfamily.</text>
</comment>
<protein>
    <recommendedName>
        <fullName evidence="6 7">6-phosphogluconolactonase</fullName>
        <shortName evidence="7">6PGL</shortName>
        <ecNumber evidence="5 7">3.1.1.31</ecNumber>
    </recommendedName>
</protein>
<dbReference type="Gene3D" id="3.40.50.1360">
    <property type="match status" value="1"/>
</dbReference>
<evidence type="ECO:0000256" key="4">
    <source>
        <dbReference type="ARBA" id="ARBA00010662"/>
    </source>
</evidence>